<evidence type="ECO:0000313" key="2">
    <source>
        <dbReference type="Proteomes" id="UP000620124"/>
    </source>
</evidence>
<dbReference type="EMBL" id="JACAZI010000017">
    <property type="protein sequence ID" value="KAF7342147.1"/>
    <property type="molecule type" value="Genomic_DNA"/>
</dbReference>
<dbReference type="OrthoDB" id="3070653at2759"/>
<accession>A0A8H7CN78</accession>
<keyword evidence="2" id="KW-1185">Reference proteome</keyword>
<proteinExistence type="predicted"/>
<evidence type="ECO:0000313" key="1">
    <source>
        <dbReference type="EMBL" id="KAF7342147.1"/>
    </source>
</evidence>
<keyword evidence="1" id="KW-0067">ATP-binding</keyword>
<gene>
    <name evidence="1" type="ORF">MVEN_01802400</name>
</gene>
<organism evidence="1 2">
    <name type="scientific">Mycena venus</name>
    <dbReference type="NCBI Taxonomy" id="2733690"/>
    <lineage>
        <taxon>Eukaryota</taxon>
        <taxon>Fungi</taxon>
        <taxon>Dikarya</taxon>
        <taxon>Basidiomycota</taxon>
        <taxon>Agaricomycotina</taxon>
        <taxon>Agaricomycetes</taxon>
        <taxon>Agaricomycetidae</taxon>
        <taxon>Agaricales</taxon>
        <taxon>Marasmiineae</taxon>
        <taxon>Mycenaceae</taxon>
        <taxon>Mycena</taxon>
    </lineage>
</organism>
<name>A0A8H7CN78_9AGAR</name>
<reference evidence="1" key="1">
    <citation type="submission" date="2020-05" db="EMBL/GenBank/DDBJ databases">
        <title>Mycena genomes resolve the evolution of fungal bioluminescence.</title>
        <authorList>
            <person name="Tsai I.J."/>
        </authorList>
    </citation>
    <scope>NUCLEOTIDE SEQUENCE</scope>
    <source>
        <strain evidence="1">CCC161011</strain>
    </source>
</reference>
<dbReference type="GO" id="GO:0004386">
    <property type="term" value="F:helicase activity"/>
    <property type="evidence" value="ECO:0007669"/>
    <property type="project" value="UniProtKB-KW"/>
</dbReference>
<comment type="caution">
    <text evidence="1">The sequence shown here is derived from an EMBL/GenBank/DDBJ whole genome shotgun (WGS) entry which is preliminary data.</text>
</comment>
<dbReference type="AlphaFoldDB" id="A0A8H7CN78"/>
<keyword evidence="1" id="KW-0347">Helicase</keyword>
<sequence>MLNIFETWLNRSGCCPVSVEINEYVAPSRFPDIISAIVPRRACFEHLYACLDEVSCLLFDGEMPLLRHLDLELGIPVPFTLLDVPQLRTVVLDDIAADSVTLPWGQLTSLTLRVVEPRLCFPILEKTASLVHCVLKLWPDDEPFDHLGSISLPCLKSMVLRNLSDDREVTDFKLTTFILPALLRLEIPEKFLGSNPINFLASFISTSGCKLQKMRITGRTTGSSSSEDSYLAAYPLIPSVSFEYEGEPSDDESDSDSG</sequence>
<keyword evidence="1" id="KW-0378">Hydrolase</keyword>
<protein>
    <submittedName>
        <fullName evidence="1">ATP dependent helicase</fullName>
    </submittedName>
</protein>
<dbReference type="Proteomes" id="UP000620124">
    <property type="component" value="Unassembled WGS sequence"/>
</dbReference>
<keyword evidence="1" id="KW-0547">Nucleotide-binding</keyword>